<dbReference type="InterPro" id="IPR029063">
    <property type="entry name" value="SAM-dependent_MTases_sf"/>
</dbReference>
<dbReference type="Gene3D" id="3.40.50.150">
    <property type="entry name" value="Vaccinia Virus protein VP39"/>
    <property type="match status" value="1"/>
</dbReference>
<dbReference type="EMBL" id="QPGL01000001">
    <property type="protein sequence ID" value="RCS73554.1"/>
    <property type="molecule type" value="Genomic_DNA"/>
</dbReference>
<comment type="catalytic activity">
    <reaction evidence="8">
        <text>a 2'-deoxyadenosine in DNA + S-adenosyl-L-methionine = an N(6)-methyl-2'-deoxyadenosine in DNA + S-adenosyl-L-homocysteine + H(+)</text>
        <dbReference type="Rhea" id="RHEA:15197"/>
        <dbReference type="Rhea" id="RHEA-COMP:12418"/>
        <dbReference type="Rhea" id="RHEA-COMP:12419"/>
        <dbReference type="ChEBI" id="CHEBI:15378"/>
        <dbReference type="ChEBI" id="CHEBI:57856"/>
        <dbReference type="ChEBI" id="CHEBI:59789"/>
        <dbReference type="ChEBI" id="CHEBI:90615"/>
        <dbReference type="ChEBI" id="CHEBI:90616"/>
        <dbReference type="EC" id="2.1.1.72"/>
    </reaction>
</comment>
<organism evidence="10 11">
    <name type="scientific">Vibrio casei</name>
    <dbReference type="NCBI Taxonomy" id="673372"/>
    <lineage>
        <taxon>Bacteria</taxon>
        <taxon>Pseudomonadati</taxon>
        <taxon>Pseudomonadota</taxon>
        <taxon>Gammaproteobacteria</taxon>
        <taxon>Vibrionales</taxon>
        <taxon>Vibrionaceae</taxon>
        <taxon>Vibrio</taxon>
    </lineage>
</organism>
<gene>
    <name evidence="10" type="ORF">CIK83_08005</name>
</gene>
<dbReference type="InterPro" id="IPR002052">
    <property type="entry name" value="DNA_methylase_N6_adenine_CS"/>
</dbReference>
<dbReference type="PROSITE" id="PS00092">
    <property type="entry name" value="N6_MTASE"/>
    <property type="match status" value="1"/>
</dbReference>
<dbReference type="GO" id="GO:0009307">
    <property type="term" value="P:DNA restriction-modification system"/>
    <property type="evidence" value="ECO:0007669"/>
    <property type="project" value="UniProtKB-KW"/>
</dbReference>
<dbReference type="SUPFAM" id="SSF53335">
    <property type="entry name" value="S-adenosyl-L-methionine-dependent methyltransferases"/>
    <property type="match status" value="1"/>
</dbReference>
<evidence type="ECO:0000256" key="6">
    <source>
        <dbReference type="ARBA" id="ARBA00022747"/>
    </source>
</evidence>
<dbReference type="Proteomes" id="UP000252479">
    <property type="component" value="Unassembled WGS sequence"/>
</dbReference>
<proteinExistence type="inferred from homology"/>
<dbReference type="EC" id="2.1.1.72" evidence="2"/>
<evidence type="ECO:0000259" key="9">
    <source>
        <dbReference type="Pfam" id="PF02384"/>
    </source>
</evidence>
<evidence type="ECO:0000256" key="7">
    <source>
        <dbReference type="ARBA" id="ARBA00023125"/>
    </source>
</evidence>
<keyword evidence="4" id="KW-0808">Transferase</keyword>
<dbReference type="SUPFAM" id="SSF116734">
    <property type="entry name" value="DNA methylase specificity domain"/>
    <property type="match status" value="1"/>
</dbReference>
<comment type="caution">
    <text evidence="10">The sequence shown here is derived from an EMBL/GenBank/DDBJ whole genome shotgun (WGS) entry which is preliminary data.</text>
</comment>
<sequence>MNLAPKSYTDPFGRYYTSACVSDILVASLSIKNPQFILDLGSGDGSLSKAAGKRWGRAKYITVDIKKNTCLKKKCNTKISFDHKHYLADALDPLLIDNIGLTPETVDLAICNPPFIKYEWTDTHKDFLINAGYLANYKAVDKISAEVIFIIQNLVSLKRGGQLGLIIPDSFVSGERNKGFREYILKSNSIDKVIKLPRNAFKGINIQSHIMIITKGNCRNSITLVELETINDKSKEIVISKEQAIQSLNYSYHKQNSIIPSETTTLKNIGASVTRGKYNSKQCKDLSMKVFHTTDFKSNSYYFDITPFNSYLEKGIHSEAEEGDILLARVGRNITKKICIVTNGKALISDCVYRLRIPVEWRSRVFKYLISDDGKTALSSRVHGTGAMYLSMQMLMELPIPHDEGLDK</sequence>
<keyword evidence="11" id="KW-1185">Reference proteome</keyword>
<dbReference type="AlphaFoldDB" id="A0A368LNS6"/>
<keyword evidence="7" id="KW-0238">DNA-binding</keyword>
<evidence type="ECO:0000256" key="5">
    <source>
        <dbReference type="ARBA" id="ARBA00022691"/>
    </source>
</evidence>
<evidence type="ECO:0000256" key="1">
    <source>
        <dbReference type="ARBA" id="ARBA00006594"/>
    </source>
</evidence>
<evidence type="ECO:0000256" key="4">
    <source>
        <dbReference type="ARBA" id="ARBA00022679"/>
    </source>
</evidence>
<keyword evidence="5" id="KW-0949">S-adenosyl-L-methionine</keyword>
<dbReference type="GO" id="GO:0009007">
    <property type="term" value="F:site-specific DNA-methyltransferase (adenine-specific) activity"/>
    <property type="evidence" value="ECO:0007669"/>
    <property type="project" value="UniProtKB-EC"/>
</dbReference>
<dbReference type="RefSeq" id="WP_086959884.1">
    <property type="nucleotide sequence ID" value="NZ_FUKS01000022.1"/>
</dbReference>
<feature type="domain" description="DNA methylase adenine-specific" evidence="9">
    <location>
        <begin position="12"/>
        <end position="255"/>
    </location>
</feature>
<dbReference type="CDD" id="cd02440">
    <property type="entry name" value="AdoMet_MTases"/>
    <property type="match status" value="1"/>
</dbReference>
<protein>
    <recommendedName>
        <fullName evidence="2">site-specific DNA-methyltransferase (adenine-specific)</fullName>
        <ecNumber evidence="2">2.1.1.72</ecNumber>
    </recommendedName>
</protein>
<dbReference type="PRINTS" id="PR00507">
    <property type="entry name" value="N12N6MTFRASE"/>
</dbReference>
<reference evidence="10 11" key="1">
    <citation type="journal article" date="2017" name="Elife">
        <title>Extensive horizontal gene transfer in cheese-associated bacteria.</title>
        <authorList>
            <person name="Bonham K.S."/>
            <person name="Wolfe B.E."/>
            <person name="Dutton R.J."/>
        </authorList>
    </citation>
    <scope>NUCLEOTIDE SEQUENCE [LARGE SCALE GENOMIC DNA]</scope>
    <source>
        <strain evidence="10 11">JB196</strain>
    </source>
</reference>
<evidence type="ECO:0000313" key="10">
    <source>
        <dbReference type="EMBL" id="RCS73554.1"/>
    </source>
</evidence>
<keyword evidence="3" id="KW-0489">Methyltransferase</keyword>
<dbReference type="PANTHER" id="PTHR42933:SF3">
    <property type="entry name" value="TYPE I RESTRICTION ENZYME MJAVIII METHYLASE SUBUNIT"/>
    <property type="match status" value="1"/>
</dbReference>
<accession>A0A368LNS6</accession>
<dbReference type="PANTHER" id="PTHR42933">
    <property type="entry name" value="SLR6095 PROTEIN"/>
    <property type="match status" value="1"/>
</dbReference>
<dbReference type="GO" id="GO:0003677">
    <property type="term" value="F:DNA binding"/>
    <property type="evidence" value="ECO:0007669"/>
    <property type="project" value="UniProtKB-KW"/>
</dbReference>
<dbReference type="Pfam" id="PF02384">
    <property type="entry name" value="N6_Mtase"/>
    <property type="match status" value="1"/>
</dbReference>
<evidence type="ECO:0000313" key="11">
    <source>
        <dbReference type="Proteomes" id="UP000252479"/>
    </source>
</evidence>
<dbReference type="InterPro" id="IPR003356">
    <property type="entry name" value="DNA_methylase_A-5"/>
</dbReference>
<evidence type="ECO:0000256" key="8">
    <source>
        <dbReference type="ARBA" id="ARBA00047942"/>
    </source>
</evidence>
<name>A0A368LNS6_9VIBR</name>
<keyword evidence="6" id="KW-0680">Restriction system</keyword>
<dbReference type="GO" id="GO:0032259">
    <property type="term" value="P:methylation"/>
    <property type="evidence" value="ECO:0007669"/>
    <property type="project" value="UniProtKB-KW"/>
</dbReference>
<evidence type="ECO:0000256" key="2">
    <source>
        <dbReference type="ARBA" id="ARBA00011900"/>
    </source>
</evidence>
<comment type="similarity">
    <text evidence="1">Belongs to the N(4)/N(6)-methyltransferase family.</text>
</comment>
<dbReference type="InterPro" id="IPR051537">
    <property type="entry name" value="DNA_Adenine_Mtase"/>
</dbReference>
<dbReference type="GeneID" id="303188859"/>
<dbReference type="GO" id="GO:0008170">
    <property type="term" value="F:N-methyltransferase activity"/>
    <property type="evidence" value="ECO:0007669"/>
    <property type="project" value="InterPro"/>
</dbReference>
<dbReference type="InterPro" id="IPR044946">
    <property type="entry name" value="Restrct_endonuc_typeI_TRD_sf"/>
</dbReference>
<dbReference type="Gene3D" id="3.90.220.20">
    <property type="entry name" value="DNA methylase specificity domains"/>
    <property type="match status" value="1"/>
</dbReference>
<evidence type="ECO:0000256" key="3">
    <source>
        <dbReference type="ARBA" id="ARBA00022603"/>
    </source>
</evidence>